<feature type="transmembrane region" description="Helical" evidence="8">
    <location>
        <begin position="132"/>
        <end position="160"/>
    </location>
</feature>
<keyword evidence="7 8" id="KW-0472">Membrane</keyword>
<dbReference type="PANTHER" id="PTHR30269">
    <property type="entry name" value="TRANSMEMBRANE PROTEIN YFCA"/>
    <property type="match status" value="1"/>
</dbReference>
<sequence>MSKLSIIALIVAALLSGLIKTGFGIGAGFFLTPLLSNFTGAKEALGIMTPFMLFTDFITIFIFWRKWDWHTLLLLGPGCCLGTVAGAYFISWASPSATEITIGTTAIIFSLVQMCQGRIHTFQLFEFKTWHFILASIFAGFASSIAHSGGIILTIFLITLCFSKERFVSTLACILLFADITKCILFNKLQILKGTMMIHGIFLLPAMLLGSWLGYKLTKKLNQKRYNFYMNLIVLISGILLLIEPKDFFP</sequence>
<evidence type="ECO:0000256" key="2">
    <source>
        <dbReference type="ARBA" id="ARBA00009142"/>
    </source>
</evidence>
<reference evidence="9 10" key="1">
    <citation type="submission" date="2018-06" db="EMBL/GenBank/DDBJ databases">
        <authorList>
            <person name="Strepis N."/>
        </authorList>
    </citation>
    <scope>NUCLEOTIDE SEQUENCE [LARGE SCALE GENOMIC DNA]</scope>
    <source>
        <strain evidence="9">LUCI</strain>
    </source>
</reference>
<dbReference type="PANTHER" id="PTHR30269:SF37">
    <property type="entry name" value="MEMBRANE TRANSPORTER PROTEIN"/>
    <property type="match status" value="1"/>
</dbReference>
<feature type="transmembrane region" description="Helical" evidence="8">
    <location>
        <begin position="71"/>
        <end position="90"/>
    </location>
</feature>
<dbReference type="Pfam" id="PF01925">
    <property type="entry name" value="TauE"/>
    <property type="match status" value="1"/>
</dbReference>
<name>A0A498R8K4_9FIRM</name>
<protein>
    <recommendedName>
        <fullName evidence="8">Probable membrane transporter protein</fullName>
    </recommendedName>
</protein>
<keyword evidence="10" id="KW-1185">Reference proteome</keyword>
<feature type="transmembrane region" description="Helical" evidence="8">
    <location>
        <begin position="44"/>
        <end position="64"/>
    </location>
</feature>
<keyword evidence="4 8" id="KW-1003">Cell membrane</keyword>
<keyword evidence="5 8" id="KW-0812">Transmembrane</keyword>
<dbReference type="Proteomes" id="UP000277811">
    <property type="component" value="Unassembled WGS sequence"/>
</dbReference>
<dbReference type="EMBL" id="UPPP01000072">
    <property type="protein sequence ID" value="VBB07305.1"/>
    <property type="molecule type" value="Genomic_DNA"/>
</dbReference>
<feature type="transmembrane region" description="Helical" evidence="8">
    <location>
        <begin position="226"/>
        <end position="243"/>
    </location>
</feature>
<accession>A0A498R8K4</accession>
<gene>
    <name evidence="9" type="ORF">LUCI_2549</name>
</gene>
<dbReference type="GO" id="GO:0005886">
    <property type="term" value="C:plasma membrane"/>
    <property type="evidence" value="ECO:0007669"/>
    <property type="project" value="UniProtKB-SubCell"/>
</dbReference>
<dbReference type="InterPro" id="IPR002781">
    <property type="entry name" value="TM_pro_TauE-like"/>
</dbReference>
<keyword evidence="6 8" id="KW-1133">Transmembrane helix</keyword>
<evidence type="ECO:0000256" key="7">
    <source>
        <dbReference type="ARBA" id="ARBA00023136"/>
    </source>
</evidence>
<dbReference type="RefSeq" id="WP_122628236.1">
    <property type="nucleotide sequence ID" value="NZ_UPPP01000072.1"/>
</dbReference>
<evidence type="ECO:0000256" key="8">
    <source>
        <dbReference type="RuleBase" id="RU363041"/>
    </source>
</evidence>
<dbReference type="OrthoDB" id="1806594at2"/>
<evidence type="ECO:0000256" key="5">
    <source>
        <dbReference type="ARBA" id="ARBA00022692"/>
    </source>
</evidence>
<comment type="subcellular location">
    <subcellularLocation>
        <location evidence="1 8">Cell membrane</location>
        <topology evidence="1 8">Multi-pass membrane protein</topology>
    </subcellularLocation>
</comment>
<dbReference type="InterPro" id="IPR052017">
    <property type="entry name" value="TSUP"/>
</dbReference>
<proteinExistence type="inferred from homology"/>
<feature type="transmembrane region" description="Helical" evidence="8">
    <location>
        <begin position="197"/>
        <end position="214"/>
    </location>
</feature>
<evidence type="ECO:0000256" key="4">
    <source>
        <dbReference type="ARBA" id="ARBA00022475"/>
    </source>
</evidence>
<dbReference type="AlphaFoldDB" id="A0A498R8K4"/>
<evidence type="ECO:0000256" key="3">
    <source>
        <dbReference type="ARBA" id="ARBA00022448"/>
    </source>
</evidence>
<evidence type="ECO:0000313" key="9">
    <source>
        <dbReference type="EMBL" id="VBB07305.1"/>
    </source>
</evidence>
<evidence type="ECO:0000256" key="6">
    <source>
        <dbReference type="ARBA" id="ARBA00022989"/>
    </source>
</evidence>
<comment type="similarity">
    <text evidence="2 8">Belongs to the 4-toluene sulfonate uptake permease (TSUP) (TC 2.A.102) family.</text>
</comment>
<evidence type="ECO:0000256" key="1">
    <source>
        <dbReference type="ARBA" id="ARBA00004651"/>
    </source>
</evidence>
<organism evidence="9 10">
    <name type="scientific">Lucifera butyrica</name>
    <dbReference type="NCBI Taxonomy" id="1351585"/>
    <lineage>
        <taxon>Bacteria</taxon>
        <taxon>Bacillati</taxon>
        <taxon>Bacillota</taxon>
        <taxon>Negativicutes</taxon>
        <taxon>Veillonellales</taxon>
        <taxon>Veillonellaceae</taxon>
        <taxon>Lucifera</taxon>
    </lineage>
</organism>
<feature type="transmembrane region" description="Helical" evidence="8">
    <location>
        <begin position="166"/>
        <end position="185"/>
    </location>
</feature>
<keyword evidence="3" id="KW-0813">Transport</keyword>
<evidence type="ECO:0000313" key="10">
    <source>
        <dbReference type="Proteomes" id="UP000277811"/>
    </source>
</evidence>